<evidence type="ECO:0000256" key="1">
    <source>
        <dbReference type="SAM" id="MobiDB-lite"/>
    </source>
</evidence>
<dbReference type="Gene3D" id="3.40.50.720">
    <property type="entry name" value="NAD(P)-binding Rossmann-like Domain"/>
    <property type="match status" value="1"/>
</dbReference>
<dbReference type="InterPro" id="IPR000683">
    <property type="entry name" value="Gfo/Idh/MocA-like_OxRdtase_N"/>
</dbReference>
<dbReference type="Pfam" id="PF02894">
    <property type="entry name" value="GFO_IDH_MocA_C"/>
    <property type="match status" value="1"/>
</dbReference>
<dbReference type="InterPro" id="IPR051450">
    <property type="entry name" value="Gfo/Idh/MocA_Oxidoreductases"/>
</dbReference>
<dbReference type="Gene3D" id="3.30.360.10">
    <property type="entry name" value="Dihydrodipicolinate Reductase, domain 2"/>
    <property type="match status" value="2"/>
</dbReference>
<feature type="domain" description="Gfo/Idh/MocA-like oxidoreductase C-terminal" evidence="3">
    <location>
        <begin position="189"/>
        <end position="246"/>
    </location>
</feature>
<dbReference type="RefSeq" id="XP_046121825.1">
    <property type="nucleotide sequence ID" value="XM_046262780.1"/>
</dbReference>
<sequence>MAALNQGMSSLGGKDAPLSEAKSMAKSPSAPRFIIIGAGSRGQKYADATCSATGGIISAVAEPIESKRNRLGRKHIWGAEGPQEGQAFSHWREFRDYEVKRREREAAGEKNVPKGVDGVFICVLDELHKEVVVALAPLDLHIMCEKPLACSLDDCLAIYRALKGHDKKIFHIGHVLRYSPHNVLLRRLLLEERAIGDINSVVHTEPVGWWHYTHSYVRGNWRNSETTGPSLLTKSCHDIDLLLWLLCSPTKSGQGENHLPSYVQSTGGLQYFKKSRKPAKAGDATNCMKCPLGDEGCKYSAKNVYLSDRYQGLGTGNLDWPVHIVAHDIEDFGTRQEQEDALTRVLEEDYDKSTPRNVVQSRNWFGRCVFESDNNVCDDEFVTITWDEQGDKPAKRVAFHMVAQTEKQCDRHATYYGEHGEIHADSKCITVTDFETKNVKSYNPKVEDIGHGGGDVGLTRQFVLACERVKNDGWQAERAQHEILGCTLEDTLRSHAMVFAAEEARLQRKVVDWADFWEREVLEGVNA</sequence>
<feature type="domain" description="Gfo/Idh/MocA-like oxidoreductase N-terminal" evidence="2">
    <location>
        <begin position="32"/>
        <end position="170"/>
    </location>
</feature>
<accession>A0A9P7ZU65</accession>
<dbReference type="SUPFAM" id="SSF55347">
    <property type="entry name" value="Glyceraldehyde-3-phosphate dehydrogenase-like, C-terminal domain"/>
    <property type="match status" value="1"/>
</dbReference>
<protein>
    <recommendedName>
        <fullName evidence="6">Gfo/Idh/MocA-like oxidoreductase N-terminal domain-containing protein</fullName>
    </recommendedName>
</protein>
<dbReference type="GeneID" id="70293683"/>
<evidence type="ECO:0000313" key="4">
    <source>
        <dbReference type="EMBL" id="KAG9257901.1"/>
    </source>
</evidence>
<evidence type="ECO:0000259" key="3">
    <source>
        <dbReference type="Pfam" id="PF02894"/>
    </source>
</evidence>
<dbReference type="SUPFAM" id="SSF51735">
    <property type="entry name" value="NAD(P)-binding Rossmann-fold domains"/>
    <property type="match status" value="1"/>
</dbReference>
<evidence type="ECO:0000259" key="2">
    <source>
        <dbReference type="Pfam" id="PF01408"/>
    </source>
</evidence>
<organism evidence="4 5">
    <name type="scientific">Emericellopsis atlantica</name>
    <dbReference type="NCBI Taxonomy" id="2614577"/>
    <lineage>
        <taxon>Eukaryota</taxon>
        <taxon>Fungi</taxon>
        <taxon>Dikarya</taxon>
        <taxon>Ascomycota</taxon>
        <taxon>Pezizomycotina</taxon>
        <taxon>Sordariomycetes</taxon>
        <taxon>Hypocreomycetidae</taxon>
        <taxon>Hypocreales</taxon>
        <taxon>Bionectriaceae</taxon>
        <taxon>Emericellopsis</taxon>
    </lineage>
</organism>
<dbReference type="InterPro" id="IPR004104">
    <property type="entry name" value="Gfo/Idh/MocA-like_OxRdtase_C"/>
</dbReference>
<feature type="region of interest" description="Disordered" evidence="1">
    <location>
        <begin position="1"/>
        <end position="24"/>
    </location>
</feature>
<dbReference type="GO" id="GO:0000166">
    <property type="term" value="F:nucleotide binding"/>
    <property type="evidence" value="ECO:0007669"/>
    <property type="project" value="InterPro"/>
</dbReference>
<keyword evidence="5" id="KW-1185">Reference proteome</keyword>
<evidence type="ECO:0008006" key="6">
    <source>
        <dbReference type="Google" id="ProtNLM"/>
    </source>
</evidence>
<dbReference type="Pfam" id="PF01408">
    <property type="entry name" value="GFO_IDH_MocA"/>
    <property type="match status" value="1"/>
</dbReference>
<comment type="caution">
    <text evidence="4">The sequence shown here is derived from an EMBL/GenBank/DDBJ whole genome shotgun (WGS) entry which is preliminary data.</text>
</comment>
<dbReference type="PANTHER" id="PTHR43377:SF12">
    <property type="entry name" value="BINDING ROSSMANN FOLD OXIDOREDUCTASE, PUTATIVE (AFU_ORTHOLOGUE AFUA_3G11840)-RELATED"/>
    <property type="match status" value="1"/>
</dbReference>
<proteinExistence type="predicted"/>
<reference evidence="4" key="1">
    <citation type="journal article" date="2021" name="IMA Fungus">
        <title>Genomic characterization of three marine fungi, including Emericellopsis atlantica sp. nov. with signatures of a generalist lifestyle and marine biomass degradation.</title>
        <authorList>
            <person name="Hagestad O.C."/>
            <person name="Hou L."/>
            <person name="Andersen J.H."/>
            <person name="Hansen E.H."/>
            <person name="Altermark B."/>
            <person name="Li C."/>
            <person name="Kuhnert E."/>
            <person name="Cox R.J."/>
            <person name="Crous P.W."/>
            <person name="Spatafora J.W."/>
            <person name="Lail K."/>
            <person name="Amirebrahimi M."/>
            <person name="Lipzen A."/>
            <person name="Pangilinan J."/>
            <person name="Andreopoulos W."/>
            <person name="Hayes R.D."/>
            <person name="Ng V."/>
            <person name="Grigoriev I.V."/>
            <person name="Jackson S.A."/>
            <person name="Sutton T.D.S."/>
            <person name="Dobson A.D.W."/>
            <person name="Rama T."/>
        </authorList>
    </citation>
    <scope>NUCLEOTIDE SEQUENCE</scope>
    <source>
        <strain evidence="4">TS7</strain>
    </source>
</reference>
<dbReference type="OrthoDB" id="2129491at2759"/>
<gene>
    <name evidence="4" type="ORF">F5Z01DRAFT_644524</name>
</gene>
<dbReference type="AlphaFoldDB" id="A0A9P7ZU65"/>
<dbReference type="InterPro" id="IPR036291">
    <property type="entry name" value="NAD(P)-bd_dom_sf"/>
</dbReference>
<dbReference type="Proteomes" id="UP000887229">
    <property type="component" value="Unassembled WGS sequence"/>
</dbReference>
<dbReference type="EMBL" id="MU251244">
    <property type="protein sequence ID" value="KAG9257901.1"/>
    <property type="molecule type" value="Genomic_DNA"/>
</dbReference>
<name>A0A9P7ZU65_9HYPO</name>
<dbReference type="PANTHER" id="PTHR43377">
    <property type="entry name" value="BILIVERDIN REDUCTASE A"/>
    <property type="match status" value="1"/>
</dbReference>
<evidence type="ECO:0000313" key="5">
    <source>
        <dbReference type="Proteomes" id="UP000887229"/>
    </source>
</evidence>